<comment type="caution">
    <text evidence="2">The sequence shown here is derived from an EMBL/GenBank/DDBJ whole genome shotgun (WGS) entry which is preliminary data.</text>
</comment>
<organism evidence="2 3">
    <name type="scientific">Thelephora terrestris</name>
    <dbReference type="NCBI Taxonomy" id="56493"/>
    <lineage>
        <taxon>Eukaryota</taxon>
        <taxon>Fungi</taxon>
        <taxon>Dikarya</taxon>
        <taxon>Basidiomycota</taxon>
        <taxon>Agaricomycotina</taxon>
        <taxon>Agaricomycetes</taxon>
        <taxon>Thelephorales</taxon>
        <taxon>Thelephoraceae</taxon>
        <taxon>Thelephora</taxon>
    </lineage>
</organism>
<evidence type="ECO:0000313" key="3">
    <source>
        <dbReference type="Proteomes" id="UP000736335"/>
    </source>
</evidence>
<protein>
    <submittedName>
        <fullName evidence="2">Uncharacterized protein</fullName>
    </submittedName>
</protein>
<name>A0A9P6HNV7_9AGAM</name>
<accession>A0A9P6HNV7</accession>
<feature type="compositionally biased region" description="Basic and acidic residues" evidence="1">
    <location>
        <begin position="133"/>
        <end position="147"/>
    </location>
</feature>
<feature type="compositionally biased region" description="Polar residues" evidence="1">
    <location>
        <begin position="77"/>
        <end position="86"/>
    </location>
</feature>
<dbReference type="OrthoDB" id="3210574at2759"/>
<sequence>MSENPNYFPPQSGVRENSNPADNLREQPRPEHHLHRDSELLPGSDPIAHGQDQSNDVDNRQDTGVTGVHHGAPDFQDPSSKQNAFNSERPLNVQPTDHGGVAIDGQGGLPEGKAKLTDKVVGKMQKVTGKFMNKPELHEKGELRESGGKLAVTGDARAPSD</sequence>
<dbReference type="AlphaFoldDB" id="A0A9P6HNV7"/>
<reference evidence="2" key="2">
    <citation type="submission" date="2020-11" db="EMBL/GenBank/DDBJ databases">
        <authorList>
            <consortium name="DOE Joint Genome Institute"/>
            <person name="Kuo A."/>
            <person name="Miyauchi S."/>
            <person name="Kiss E."/>
            <person name="Drula E."/>
            <person name="Kohler A."/>
            <person name="Sanchez-Garcia M."/>
            <person name="Andreopoulos B."/>
            <person name="Barry K.W."/>
            <person name="Bonito G."/>
            <person name="Buee M."/>
            <person name="Carver A."/>
            <person name="Chen C."/>
            <person name="Cichocki N."/>
            <person name="Clum A."/>
            <person name="Culley D."/>
            <person name="Crous P.W."/>
            <person name="Fauchery L."/>
            <person name="Girlanda M."/>
            <person name="Hayes R."/>
            <person name="Keri Z."/>
            <person name="Labutti K."/>
            <person name="Lipzen A."/>
            <person name="Lombard V."/>
            <person name="Magnuson J."/>
            <person name="Maillard F."/>
            <person name="Morin E."/>
            <person name="Murat C."/>
            <person name="Nolan M."/>
            <person name="Ohm R."/>
            <person name="Pangilinan J."/>
            <person name="Pereira M."/>
            <person name="Perotto S."/>
            <person name="Peter M."/>
            <person name="Riley R."/>
            <person name="Sitrit Y."/>
            <person name="Stielow B."/>
            <person name="Szollosi G."/>
            <person name="Zifcakova L."/>
            <person name="Stursova M."/>
            <person name="Spatafora J.W."/>
            <person name="Tedersoo L."/>
            <person name="Vaario L.-M."/>
            <person name="Yamada A."/>
            <person name="Yan M."/>
            <person name="Wang P."/>
            <person name="Xu J."/>
            <person name="Bruns T."/>
            <person name="Baldrian P."/>
            <person name="Vilgalys R."/>
            <person name="Henrissat B."/>
            <person name="Grigoriev I.V."/>
            <person name="Hibbett D."/>
            <person name="Nagy L.G."/>
            <person name="Martin F.M."/>
        </authorList>
    </citation>
    <scope>NUCLEOTIDE SEQUENCE</scope>
    <source>
        <strain evidence="2">UH-Tt-Lm1</strain>
    </source>
</reference>
<evidence type="ECO:0000313" key="2">
    <source>
        <dbReference type="EMBL" id="KAF9791959.1"/>
    </source>
</evidence>
<feature type="compositionally biased region" description="Basic and acidic residues" evidence="1">
    <location>
        <begin position="23"/>
        <end position="39"/>
    </location>
</feature>
<evidence type="ECO:0000256" key="1">
    <source>
        <dbReference type="SAM" id="MobiDB-lite"/>
    </source>
</evidence>
<feature type="region of interest" description="Disordered" evidence="1">
    <location>
        <begin position="1"/>
        <end position="113"/>
    </location>
</feature>
<reference evidence="2" key="1">
    <citation type="journal article" date="2020" name="Nat. Commun.">
        <title>Large-scale genome sequencing of mycorrhizal fungi provides insights into the early evolution of symbiotic traits.</title>
        <authorList>
            <person name="Miyauchi S."/>
            <person name="Kiss E."/>
            <person name="Kuo A."/>
            <person name="Drula E."/>
            <person name="Kohler A."/>
            <person name="Sanchez-Garcia M."/>
            <person name="Morin E."/>
            <person name="Andreopoulos B."/>
            <person name="Barry K.W."/>
            <person name="Bonito G."/>
            <person name="Buee M."/>
            <person name="Carver A."/>
            <person name="Chen C."/>
            <person name="Cichocki N."/>
            <person name="Clum A."/>
            <person name="Culley D."/>
            <person name="Crous P.W."/>
            <person name="Fauchery L."/>
            <person name="Girlanda M."/>
            <person name="Hayes R.D."/>
            <person name="Keri Z."/>
            <person name="LaButti K."/>
            <person name="Lipzen A."/>
            <person name="Lombard V."/>
            <person name="Magnuson J."/>
            <person name="Maillard F."/>
            <person name="Murat C."/>
            <person name="Nolan M."/>
            <person name="Ohm R.A."/>
            <person name="Pangilinan J."/>
            <person name="Pereira M.F."/>
            <person name="Perotto S."/>
            <person name="Peter M."/>
            <person name="Pfister S."/>
            <person name="Riley R."/>
            <person name="Sitrit Y."/>
            <person name="Stielow J.B."/>
            <person name="Szollosi G."/>
            <person name="Zifcakova L."/>
            <person name="Stursova M."/>
            <person name="Spatafora J.W."/>
            <person name="Tedersoo L."/>
            <person name="Vaario L.M."/>
            <person name="Yamada A."/>
            <person name="Yan M."/>
            <person name="Wang P."/>
            <person name="Xu J."/>
            <person name="Bruns T."/>
            <person name="Baldrian P."/>
            <person name="Vilgalys R."/>
            <person name="Dunand C."/>
            <person name="Henrissat B."/>
            <person name="Grigoriev I.V."/>
            <person name="Hibbett D."/>
            <person name="Nagy L.G."/>
            <person name="Martin F.M."/>
        </authorList>
    </citation>
    <scope>NUCLEOTIDE SEQUENCE</scope>
    <source>
        <strain evidence="2">UH-Tt-Lm1</strain>
    </source>
</reference>
<keyword evidence="3" id="KW-1185">Reference proteome</keyword>
<gene>
    <name evidence="2" type="ORF">BJ322DRAFT_4825</name>
</gene>
<dbReference type="EMBL" id="WIUZ02000001">
    <property type="protein sequence ID" value="KAF9791959.1"/>
    <property type="molecule type" value="Genomic_DNA"/>
</dbReference>
<feature type="region of interest" description="Disordered" evidence="1">
    <location>
        <begin position="131"/>
        <end position="161"/>
    </location>
</feature>
<proteinExistence type="predicted"/>
<dbReference type="Proteomes" id="UP000736335">
    <property type="component" value="Unassembled WGS sequence"/>
</dbReference>